<dbReference type="Gene3D" id="1.10.510.10">
    <property type="entry name" value="Transferase(Phosphotransferase) domain 1"/>
    <property type="match status" value="1"/>
</dbReference>
<evidence type="ECO:0000259" key="6">
    <source>
        <dbReference type="PROSITE" id="PS50011"/>
    </source>
</evidence>
<accession>A0AAW9S0S5</accession>
<dbReference type="EMBL" id="JBDKWZ010000001">
    <property type="protein sequence ID" value="MEN7546751.1"/>
    <property type="molecule type" value="Genomic_DNA"/>
</dbReference>
<feature type="transmembrane region" description="Helical" evidence="5">
    <location>
        <begin position="328"/>
        <end position="346"/>
    </location>
</feature>
<feature type="domain" description="Protein kinase" evidence="6">
    <location>
        <begin position="17"/>
        <end position="290"/>
    </location>
</feature>
<dbReference type="SMART" id="SM00220">
    <property type="entry name" value="S_TKc"/>
    <property type="match status" value="1"/>
</dbReference>
<keyword evidence="5" id="KW-1133">Transmembrane helix</keyword>
<evidence type="ECO:0000313" key="8">
    <source>
        <dbReference type="Proteomes" id="UP001403385"/>
    </source>
</evidence>
<dbReference type="PROSITE" id="PS50011">
    <property type="entry name" value="PROTEIN_KINASE_DOM"/>
    <property type="match status" value="1"/>
</dbReference>
<dbReference type="PANTHER" id="PTHR43289">
    <property type="entry name" value="MITOGEN-ACTIVATED PROTEIN KINASE KINASE KINASE 20-RELATED"/>
    <property type="match status" value="1"/>
</dbReference>
<dbReference type="GO" id="GO:0005524">
    <property type="term" value="F:ATP binding"/>
    <property type="evidence" value="ECO:0007669"/>
    <property type="project" value="UniProtKB-KW"/>
</dbReference>
<dbReference type="AlphaFoldDB" id="A0AAW9S0S5"/>
<protein>
    <submittedName>
        <fullName evidence="7">Protein kinase</fullName>
    </submittedName>
</protein>
<proteinExistence type="predicted"/>
<dbReference type="InterPro" id="IPR000719">
    <property type="entry name" value="Prot_kinase_dom"/>
</dbReference>
<keyword evidence="5" id="KW-0472">Membrane</keyword>
<keyword evidence="8" id="KW-1185">Reference proteome</keyword>
<gene>
    <name evidence="7" type="ORF">AAG747_02450</name>
</gene>
<name>A0AAW9S0S5_9BACT</name>
<dbReference type="Proteomes" id="UP001403385">
    <property type="component" value="Unassembled WGS sequence"/>
</dbReference>
<keyword evidence="2" id="KW-0547">Nucleotide-binding</keyword>
<dbReference type="RefSeq" id="WP_346819533.1">
    <property type="nucleotide sequence ID" value="NZ_JBDKWZ010000001.1"/>
</dbReference>
<evidence type="ECO:0000256" key="5">
    <source>
        <dbReference type="SAM" id="Phobius"/>
    </source>
</evidence>
<keyword evidence="3 7" id="KW-0418">Kinase</keyword>
<dbReference type="SUPFAM" id="SSF56112">
    <property type="entry name" value="Protein kinase-like (PK-like)"/>
    <property type="match status" value="1"/>
</dbReference>
<organism evidence="7 8">
    <name type="scientific">Rapidithrix thailandica</name>
    <dbReference type="NCBI Taxonomy" id="413964"/>
    <lineage>
        <taxon>Bacteria</taxon>
        <taxon>Pseudomonadati</taxon>
        <taxon>Bacteroidota</taxon>
        <taxon>Cytophagia</taxon>
        <taxon>Cytophagales</taxon>
        <taxon>Flammeovirgaceae</taxon>
        <taxon>Rapidithrix</taxon>
    </lineage>
</organism>
<dbReference type="GO" id="GO:0004674">
    <property type="term" value="F:protein serine/threonine kinase activity"/>
    <property type="evidence" value="ECO:0007669"/>
    <property type="project" value="TreeGrafter"/>
</dbReference>
<keyword evidence="1" id="KW-0808">Transferase</keyword>
<sequence>MNPDTLPNGHQLNLQRYTITQLSRQSASYFTYEGHDKAANKAVIIKEYFFENHTKRNADGTLEFDKTISPLFLRYKPKVIKLIEQLSQVRHPHLVEILDYFTENNTVYLVLKKVGGQTLYNMVLKSGALPEKEGVLLLFQVASALEKLHEHNLYHLNVSPDNILISPSGKAVLIDYLMLNESTKFFRWILKSSITSRYTPLEVIHRQQQTGNFSDVYSLAATFYFGLSGTMPLHITERMHNHLPGPQAFNKVISHATDETLMKALSTRPELRFQQVDEFVWDLASQHKNYYQYLHKIDFPLPPEINLTPKHDFNEVVVHAMSNIPWRLIIYLALLGMFFTIAWLLLS</sequence>
<comment type="caution">
    <text evidence="7">The sequence shown here is derived from an EMBL/GenBank/DDBJ whole genome shotgun (WGS) entry which is preliminary data.</text>
</comment>
<reference evidence="7 8" key="1">
    <citation type="submission" date="2024-04" db="EMBL/GenBank/DDBJ databases">
        <title>Novel genus in family Flammeovirgaceae.</title>
        <authorList>
            <person name="Nguyen T.H."/>
            <person name="Vuong T.Q."/>
            <person name="Le H."/>
            <person name="Kim S.-G."/>
        </authorList>
    </citation>
    <scope>NUCLEOTIDE SEQUENCE [LARGE SCALE GENOMIC DNA]</scope>
    <source>
        <strain evidence="7 8">JCM 23209</strain>
    </source>
</reference>
<evidence type="ECO:0000256" key="3">
    <source>
        <dbReference type="ARBA" id="ARBA00022777"/>
    </source>
</evidence>
<dbReference type="Pfam" id="PF00069">
    <property type="entry name" value="Pkinase"/>
    <property type="match status" value="1"/>
</dbReference>
<evidence type="ECO:0000256" key="1">
    <source>
        <dbReference type="ARBA" id="ARBA00022679"/>
    </source>
</evidence>
<evidence type="ECO:0000256" key="2">
    <source>
        <dbReference type="ARBA" id="ARBA00022741"/>
    </source>
</evidence>
<dbReference type="PANTHER" id="PTHR43289:SF6">
    <property type="entry name" value="SERINE_THREONINE-PROTEIN KINASE NEKL-3"/>
    <property type="match status" value="1"/>
</dbReference>
<keyword evidence="5" id="KW-0812">Transmembrane</keyword>
<evidence type="ECO:0000256" key="4">
    <source>
        <dbReference type="ARBA" id="ARBA00022840"/>
    </source>
</evidence>
<evidence type="ECO:0000313" key="7">
    <source>
        <dbReference type="EMBL" id="MEN7546751.1"/>
    </source>
</evidence>
<dbReference type="InterPro" id="IPR011009">
    <property type="entry name" value="Kinase-like_dom_sf"/>
</dbReference>
<keyword evidence="4" id="KW-0067">ATP-binding</keyword>